<protein>
    <submittedName>
        <fullName evidence="2">Uncharacterized protein</fullName>
    </submittedName>
</protein>
<gene>
    <name evidence="2" type="ORF">B0J13DRAFT_534533</name>
</gene>
<evidence type="ECO:0000313" key="3">
    <source>
        <dbReference type="Proteomes" id="UP000717696"/>
    </source>
</evidence>
<dbReference type="OrthoDB" id="5151118at2759"/>
<keyword evidence="3" id="KW-1185">Reference proteome</keyword>
<accession>A0A9P9D0S3</accession>
<organism evidence="2 3">
    <name type="scientific">Dactylonectria estremocensis</name>
    <dbReference type="NCBI Taxonomy" id="1079267"/>
    <lineage>
        <taxon>Eukaryota</taxon>
        <taxon>Fungi</taxon>
        <taxon>Dikarya</taxon>
        <taxon>Ascomycota</taxon>
        <taxon>Pezizomycotina</taxon>
        <taxon>Sordariomycetes</taxon>
        <taxon>Hypocreomycetidae</taxon>
        <taxon>Hypocreales</taxon>
        <taxon>Nectriaceae</taxon>
        <taxon>Dactylonectria</taxon>
    </lineage>
</organism>
<feature type="compositionally biased region" description="Polar residues" evidence="1">
    <location>
        <begin position="110"/>
        <end position="120"/>
    </location>
</feature>
<feature type="region of interest" description="Disordered" evidence="1">
    <location>
        <begin position="100"/>
        <end position="120"/>
    </location>
</feature>
<dbReference type="AlphaFoldDB" id="A0A9P9D0S3"/>
<evidence type="ECO:0000313" key="2">
    <source>
        <dbReference type="EMBL" id="KAH7110513.1"/>
    </source>
</evidence>
<sequence length="323" mass="35121">MPYQPNLPYRCTATTTTLRFAQPMAAAMASTTTRPPTIPDPFDLGIHTPANLNRGARTALLQNSPAVVNGPVGVPPAFGRTAQTPSSPLNAISTAAATEGAQLARPVPSPNTARTTEQQPVSLIESANRLAHERVEEYNAKLKVFQAFCAKFEEAAKQFTTGLEREFAQNFANSFLDSWNQALSDAKSAPVPTYSTVAASPPAANNALTHQPRHHQQHHQQQQPPPHRQGQPTVDAPPREDLRVFIRLDAGAPARAHKDYAIRTHISRKLGVDPRKTPRVLQVRSGWAVLAADITTHDLLVQRQTEWATDLGAAAIETRQECG</sequence>
<evidence type="ECO:0000256" key="1">
    <source>
        <dbReference type="SAM" id="MobiDB-lite"/>
    </source>
</evidence>
<reference evidence="2" key="1">
    <citation type="journal article" date="2021" name="Nat. Commun.">
        <title>Genetic determinants of endophytism in the Arabidopsis root mycobiome.</title>
        <authorList>
            <person name="Mesny F."/>
            <person name="Miyauchi S."/>
            <person name="Thiergart T."/>
            <person name="Pickel B."/>
            <person name="Atanasova L."/>
            <person name="Karlsson M."/>
            <person name="Huettel B."/>
            <person name="Barry K.W."/>
            <person name="Haridas S."/>
            <person name="Chen C."/>
            <person name="Bauer D."/>
            <person name="Andreopoulos W."/>
            <person name="Pangilinan J."/>
            <person name="LaButti K."/>
            <person name="Riley R."/>
            <person name="Lipzen A."/>
            <person name="Clum A."/>
            <person name="Drula E."/>
            <person name="Henrissat B."/>
            <person name="Kohler A."/>
            <person name="Grigoriev I.V."/>
            <person name="Martin F.M."/>
            <person name="Hacquard S."/>
        </authorList>
    </citation>
    <scope>NUCLEOTIDE SEQUENCE</scope>
    <source>
        <strain evidence="2">MPI-CAGE-AT-0021</strain>
    </source>
</reference>
<feature type="region of interest" description="Disordered" evidence="1">
    <location>
        <begin position="192"/>
        <end position="237"/>
    </location>
</feature>
<dbReference type="Proteomes" id="UP000717696">
    <property type="component" value="Unassembled WGS sequence"/>
</dbReference>
<comment type="caution">
    <text evidence="2">The sequence shown here is derived from an EMBL/GenBank/DDBJ whole genome shotgun (WGS) entry which is preliminary data.</text>
</comment>
<name>A0A9P9D0S3_9HYPO</name>
<dbReference type="EMBL" id="JAGMUU010000062">
    <property type="protein sequence ID" value="KAH7110513.1"/>
    <property type="molecule type" value="Genomic_DNA"/>
</dbReference>
<proteinExistence type="predicted"/>